<reference evidence="3" key="1">
    <citation type="submission" date="2016-08" db="EMBL/GenBank/DDBJ databases">
        <authorList>
            <person name="Varghese N."/>
            <person name="Submissions Spin"/>
        </authorList>
    </citation>
    <scope>NUCLEOTIDE SEQUENCE [LARGE SCALE GENOMIC DNA]</scope>
    <source>
        <strain evidence="3">HAMBI 2975</strain>
    </source>
</reference>
<evidence type="ECO:0000313" key="2">
    <source>
        <dbReference type="EMBL" id="SCB46797.1"/>
    </source>
</evidence>
<dbReference type="OrthoDB" id="7507676at2"/>
<dbReference type="PANTHER" id="PTHR33570:SF2">
    <property type="entry name" value="CARBOXYMUCONOLACTONE DECARBOXYLASE-LIKE DOMAIN-CONTAINING PROTEIN"/>
    <property type="match status" value="1"/>
</dbReference>
<organism evidence="2 3">
    <name type="scientific">Rhizobium multihospitium</name>
    <dbReference type="NCBI Taxonomy" id="410764"/>
    <lineage>
        <taxon>Bacteria</taxon>
        <taxon>Pseudomonadati</taxon>
        <taxon>Pseudomonadota</taxon>
        <taxon>Alphaproteobacteria</taxon>
        <taxon>Hyphomicrobiales</taxon>
        <taxon>Rhizobiaceae</taxon>
        <taxon>Rhizobium/Agrobacterium group</taxon>
        <taxon>Rhizobium</taxon>
    </lineage>
</organism>
<dbReference type="EMBL" id="FMAG01000010">
    <property type="protein sequence ID" value="SCB46797.1"/>
    <property type="molecule type" value="Genomic_DNA"/>
</dbReference>
<protein>
    <submittedName>
        <fullName evidence="2">4-carboxymuconolactone decarboxylase</fullName>
    </submittedName>
</protein>
<gene>
    <name evidence="2" type="ORF">GA0061103_0009</name>
</gene>
<dbReference type="InterPro" id="IPR052512">
    <property type="entry name" value="4CMD/NDH-1_regulator"/>
</dbReference>
<dbReference type="GO" id="GO:0051920">
    <property type="term" value="F:peroxiredoxin activity"/>
    <property type="evidence" value="ECO:0007669"/>
    <property type="project" value="InterPro"/>
</dbReference>
<dbReference type="InterPro" id="IPR029032">
    <property type="entry name" value="AhpD-like"/>
</dbReference>
<evidence type="ECO:0000313" key="3">
    <source>
        <dbReference type="Proteomes" id="UP000199101"/>
    </source>
</evidence>
<evidence type="ECO:0000259" key="1">
    <source>
        <dbReference type="Pfam" id="PF02627"/>
    </source>
</evidence>
<name>A0A1C3X3F3_9HYPH</name>
<dbReference type="Proteomes" id="UP000199101">
    <property type="component" value="Unassembled WGS sequence"/>
</dbReference>
<sequence length="126" mass="14036">MMDSPFENGLKIRREVVGAARVEESLDQADAFSRPLQELTTSFAWGQVWSRDDDLDRRSRSLLTIAMLIALNRPDELKVHMLGGLNNGLTPIELREAVLHAAVYCGFPAALAAMKTAQQVLAERRD</sequence>
<feature type="domain" description="Carboxymuconolactone decarboxylase-like" evidence="1">
    <location>
        <begin position="36"/>
        <end position="118"/>
    </location>
</feature>
<dbReference type="AlphaFoldDB" id="A0A1C3X3F3"/>
<keyword evidence="3" id="KW-1185">Reference proteome</keyword>
<dbReference type="SUPFAM" id="SSF69118">
    <property type="entry name" value="AhpD-like"/>
    <property type="match status" value="1"/>
</dbReference>
<dbReference type="InterPro" id="IPR003779">
    <property type="entry name" value="CMD-like"/>
</dbReference>
<proteinExistence type="predicted"/>
<dbReference type="RefSeq" id="WP_092717947.1">
    <property type="nucleotide sequence ID" value="NZ_FMAG01000010.1"/>
</dbReference>
<accession>A0A1C3X3F3</accession>
<dbReference type="PANTHER" id="PTHR33570">
    <property type="entry name" value="4-CARBOXYMUCONOLACTONE DECARBOXYLASE FAMILY PROTEIN"/>
    <property type="match status" value="1"/>
</dbReference>
<dbReference type="STRING" id="410764.GA0061103_0009"/>
<dbReference type="Pfam" id="PF02627">
    <property type="entry name" value="CMD"/>
    <property type="match status" value="1"/>
</dbReference>
<dbReference type="Gene3D" id="1.20.1290.10">
    <property type="entry name" value="AhpD-like"/>
    <property type="match status" value="1"/>
</dbReference>